<reference evidence="2 3" key="1">
    <citation type="submission" date="2016-10" db="EMBL/GenBank/DDBJ databases">
        <authorList>
            <person name="de Groot N.N."/>
        </authorList>
    </citation>
    <scope>NUCLEOTIDE SEQUENCE [LARGE SCALE GENOMIC DNA]</scope>
    <source>
        <strain evidence="2 3">DSM 7343</strain>
    </source>
</reference>
<dbReference type="PROSITE" id="PS00455">
    <property type="entry name" value="AMP_BINDING"/>
    <property type="match status" value="1"/>
</dbReference>
<evidence type="ECO:0000313" key="3">
    <source>
        <dbReference type="Proteomes" id="UP000199409"/>
    </source>
</evidence>
<dbReference type="Gene3D" id="3.40.50.12780">
    <property type="entry name" value="N-terminal domain of ligase-like"/>
    <property type="match status" value="2"/>
</dbReference>
<proteinExistence type="predicted"/>
<keyword evidence="3" id="KW-1185">Reference proteome</keyword>
<dbReference type="STRING" id="37625.SAMN05660420_01509"/>
<dbReference type="SUPFAM" id="SSF56801">
    <property type="entry name" value="Acetyl-CoA synthetase-like"/>
    <property type="match status" value="1"/>
</dbReference>
<sequence length="634" mass="71945">MPDTILEKGTLFDMLLNSSSDYAQKTAFVYRSSNTEFEVTYEKLFEDALILSKAFMSHKVCKGSKVMLLSDNRYGWIVSDFALISLGAISIPRGSDTSTMELEYILQHAECDFLIIETEQLLKAHEEMLKKLKKLKAIFVIEGEKTHRWFDSTYSYNDILKNRVISSEDTEKFIARRYAITLDDVFTLIYTSGTTGMPKGVLLTHKNIMYNVLNMPDLIALEESDRWVSILPSWHIFERATEYIALSKGCKIFYSSVRTFAADLEKYQPTIVATVPRLWESMYSKINQTLEKQDPRKARVFKFLVNVSARYKYQQRVLKNQLPLFAKVPLLQRLGHKIKAFILLLLLAPLNRFAQKKMRLVQEKFGGCLRLAISGGGSLPPYLDEWIDAIGIRIVNAYGMTECAPAIAGRSVLCDVFGTLGPPTQHTELRIVDENGQPLPAGEVGGIEVRGEQVFPGYYDNDEENEKAFTADGFFRTGDLGKLTLTGELVITGRSKEIIVLASGENIDPSRIESAITKLPFVSDAVLVGQDKKGLGALIVPDFDQLRTFISSKFDTGDESTDKWIMDKQNISRIKAEINHLLHAKNGFKPFEKLQNIHFLDKEFKMGEELTNTLKKKRHVIETKYQEIISKLLK</sequence>
<feature type="domain" description="AMP-dependent synthetase/ligase" evidence="1">
    <location>
        <begin position="21"/>
        <end position="459"/>
    </location>
</feature>
<evidence type="ECO:0000259" key="1">
    <source>
        <dbReference type="Pfam" id="PF00501"/>
    </source>
</evidence>
<accession>A0A1H3ZFQ6</accession>
<gene>
    <name evidence="2" type="ORF">SAMN05660420_01509</name>
</gene>
<dbReference type="PANTHER" id="PTHR43813:SF1">
    <property type="entry name" value="ACYL-ACTIVATING ENZYME 16, CHLOROPLASTIC-RELATED"/>
    <property type="match status" value="1"/>
</dbReference>
<dbReference type="InterPro" id="IPR052987">
    <property type="entry name" value="Chloroplast_AMP-bd_Enzymes"/>
</dbReference>
<dbReference type="OrthoDB" id="9799237at2"/>
<dbReference type="Proteomes" id="UP000199409">
    <property type="component" value="Unassembled WGS sequence"/>
</dbReference>
<organism evidence="2 3">
    <name type="scientific">Desulfuromusa kysingii</name>
    <dbReference type="NCBI Taxonomy" id="37625"/>
    <lineage>
        <taxon>Bacteria</taxon>
        <taxon>Pseudomonadati</taxon>
        <taxon>Thermodesulfobacteriota</taxon>
        <taxon>Desulfuromonadia</taxon>
        <taxon>Desulfuromonadales</taxon>
        <taxon>Geopsychrobacteraceae</taxon>
        <taxon>Desulfuromusa</taxon>
    </lineage>
</organism>
<protein>
    <submittedName>
        <fullName evidence="2">Long-chain acyl-CoA synthetase</fullName>
    </submittedName>
</protein>
<dbReference type="Pfam" id="PF00501">
    <property type="entry name" value="AMP-binding"/>
    <property type="match status" value="1"/>
</dbReference>
<dbReference type="InterPro" id="IPR020845">
    <property type="entry name" value="AMP-binding_CS"/>
</dbReference>
<evidence type="ECO:0000313" key="2">
    <source>
        <dbReference type="EMBL" id="SEA22487.1"/>
    </source>
</evidence>
<dbReference type="RefSeq" id="WP_092346326.1">
    <property type="nucleotide sequence ID" value="NZ_FNQN01000004.1"/>
</dbReference>
<dbReference type="AlphaFoldDB" id="A0A1H3ZFQ6"/>
<dbReference type="InterPro" id="IPR000873">
    <property type="entry name" value="AMP-dep_synth/lig_dom"/>
</dbReference>
<dbReference type="EMBL" id="FNQN01000004">
    <property type="protein sequence ID" value="SEA22487.1"/>
    <property type="molecule type" value="Genomic_DNA"/>
</dbReference>
<dbReference type="Pfam" id="PF23562">
    <property type="entry name" value="AMP-binding_C_3"/>
    <property type="match status" value="1"/>
</dbReference>
<name>A0A1H3ZFQ6_9BACT</name>
<dbReference type="PANTHER" id="PTHR43813">
    <property type="entry name" value="ACYL-ACTIVATING ENZYME 16, CHLOROPLASTIC-RELATED"/>
    <property type="match status" value="1"/>
</dbReference>
<dbReference type="InterPro" id="IPR042099">
    <property type="entry name" value="ANL_N_sf"/>
</dbReference>